<protein>
    <submittedName>
        <fullName evidence="4">Transcriptional regulator</fullName>
    </submittedName>
</protein>
<dbReference type="InterPro" id="IPR000792">
    <property type="entry name" value="Tscrpt_reg_LuxR_C"/>
</dbReference>
<evidence type="ECO:0000313" key="4">
    <source>
        <dbReference type="EMBL" id="BCJ39843.1"/>
    </source>
</evidence>
<dbReference type="Gene3D" id="1.25.40.10">
    <property type="entry name" value="Tetratricopeptide repeat domain"/>
    <property type="match status" value="1"/>
</dbReference>
<dbReference type="Pfam" id="PF00196">
    <property type="entry name" value="GerE"/>
    <property type="match status" value="1"/>
</dbReference>
<dbReference type="PROSITE" id="PS50043">
    <property type="entry name" value="HTH_LUXR_2"/>
    <property type="match status" value="1"/>
</dbReference>
<accession>A0ABM7LL08</accession>
<dbReference type="PROSITE" id="PS00622">
    <property type="entry name" value="HTH_LUXR_1"/>
    <property type="match status" value="1"/>
</dbReference>
<dbReference type="InterPro" id="IPR027417">
    <property type="entry name" value="P-loop_NTPase"/>
</dbReference>
<dbReference type="PRINTS" id="PR00038">
    <property type="entry name" value="HTHLUXR"/>
</dbReference>
<evidence type="ECO:0000313" key="5">
    <source>
        <dbReference type="Proteomes" id="UP000676967"/>
    </source>
</evidence>
<dbReference type="Gene3D" id="1.10.10.10">
    <property type="entry name" value="Winged helix-like DNA-binding domain superfamily/Winged helix DNA-binding domain"/>
    <property type="match status" value="1"/>
</dbReference>
<proteinExistence type="predicted"/>
<name>A0ABM7LL08_9ACTN</name>
<dbReference type="InterPro" id="IPR041664">
    <property type="entry name" value="AAA_16"/>
</dbReference>
<dbReference type="SUPFAM" id="SSF46894">
    <property type="entry name" value="C-terminal effector domain of the bipartite response regulators"/>
    <property type="match status" value="1"/>
</dbReference>
<organism evidence="4 5">
    <name type="scientific">Actinoplanes ianthinogenes</name>
    <dbReference type="NCBI Taxonomy" id="122358"/>
    <lineage>
        <taxon>Bacteria</taxon>
        <taxon>Bacillati</taxon>
        <taxon>Actinomycetota</taxon>
        <taxon>Actinomycetes</taxon>
        <taxon>Micromonosporales</taxon>
        <taxon>Micromonosporaceae</taxon>
        <taxon>Actinoplanes</taxon>
    </lineage>
</organism>
<evidence type="ECO:0000256" key="1">
    <source>
        <dbReference type="ARBA" id="ARBA00022741"/>
    </source>
</evidence>
<dbReference type="RefSeq" id="WP_189330730.1">
    <property type="nucleotide sequence ID" value="NZ_AP023356.1"/>
</dbReference>
<dbReference type="SUPFAM" id="SSF52540">
    <property type="entry name" value="P-loop containing nucleoside triphosphate hydrolases"/>
    <property type="match status" value="1"/>
</dbReference>
<sequence length="932" mass="98380">MPFRVRAEVAELVGREQPCLALGALLDAARSGAGGALLLTGEPGVGKTALLAHLMSGATGVTVLATTGLESEASLPYAGLGDLLHPLLTLVPRLPRPQSRALRAALALADQDRDLSPYAVCLATLALLTTAAEREPVLVVVDDAHWIDEPSRAALLFAARRLAADPVAMVLATRDDPAIDTGCDALHLAGLSRDASTRLLDRHRPGHTAPGVADQLWRATGGNPLALADAADALTDSQLAGAAPLPEPLPIRAGLQQAFATRVAGLPEATRSALLAVALSASADTAFLHAAVQSLGAGRGALAEAEAAGLIRRDDRRLGFTHPLLRTAVQRGATVEERRRAYEALAATATGGERAWYLAADVLGPDERAAGELTLAAGEMRRRTAYGDAARALHRAAELTADPAARSRLLLAAAADAQLAGGLSDAATWLGQARLLVTEPRPAADIALAQGSVLTRRGTPSIAQRVLVDAAEAVLPADPGRAATLLRAAVDPALIDGRFRDAYGYARRAADLAGEDPAARIALAQTRMFTGDLAASRAVLHAHAAYLDTLDPVADAHPLSLAGLCLCWLEEYRAADRLLTRVITATRRAGALSPLIRALSFEAELRRCTGDWPAGYVAAEESLRLARELQEVSSAGFAQVVLARFDAFRGRPAPAARRLAEARRIAGPLGTPGLLPFEGSTRGALHLATGEPQEAVACLEAVREFCAHTGLDFPDFLPWAADLVEAYRCAGQREPARDRLDEFAARTAGFGLTGVRAAVDRCRALLADDPAEAEAHLRAALSRFERVAQPFEAARTRLLLARTLRRNRRRAEARPLLRDALTVFEQLDAVPFARQATAELAAAGERSPVRTESPMHLLTPQELQVARAVAEGRSNPEVAAALFISRKTVESHLSSAYRKLGLNSRTQLVRHLTAVLPPLAEAPAEPEGAAEP</sequence>
<dbReference type="CDD" id="cd06170">
    <property type="entry name" value="LuxR_C_like"/>
    <property type="match status" value="1"/>
</dbReference>
<dbReference type="EMBL" id="AP023356">
    <property type="protein sequence ID" value="BCJ39843.1"/>
    <property type="molecule type" value="Genomic_DNA"/>
</dbReference>
<dbReference type="PANTHER" id="PTHR16305:SF35">
    <property type="entry name" value="TRANSCRIPTIONAL ACTIVATOR DOMAIN"/>
    <property type="match status" value="1"/>
</dbReference>
<keyword evidence="2" id="KW-0067">ATP-binding</keyword>
<dbReference type="Proteomes" id="UP000676967">
    <property type="component" value="Chromosome"/>
</dbReference>
<keyword evidence="5" id="KW-1185">Reference proteome</keyword>
<dbReference type="Gene3D" id="3.40.50.300">
    <property type="entry name" value="P-loop containing nucleotide triphosphate hydrolases"/>
    <property type="match status" value="1"/>
</dbReference>
<dbReference type="InterPro" id="IPR011990">
    <property type="entry name" value="TPR-like_helical_dom_sf"/>
</dbReference>
<dbReference type="InterPro" id="IPR036388">
    <property type="entry name" value="WH-like_DNA-bd_sf"/>
</dbReference>
<dbReference type="SMART" id="SM00421">
    <property type="entry name" value="HTH_LUXR"/>
    <property type="match status" value="1"/>
</dbReference>
<gene>
    <name evidence="4" type="ORF">Aiant_05000</name>
</gene>
<evidence type="ECO:0000256" key="2">
    <source>
        <dbReference type="ARBA" id="ARBA00022840"/>
    </source>
</evidence>
<keyword evidence="1" id="KW-0547">Nucleotide-binding</keyword>
<dbReference type="Pfam" id="PF13191">
    <property type="entry name" value="AAA_16"/>
    <property type="match status" value="1"/>
</dbReference>
<dbReference type="InterPro" id="IPR016032">
    <property type="entry name" value="Sig_transdc_resp-reg_C-effctor"/>
</dbReference>
<evidence type="ECO:0000259" key="3">
    <source>
        <dbReference type="PROSITE" id="PS50043"/>
    </source>
</evidence>
<dbReference type="PANTHER" id="PTHR16305">
    <property type="entry name" value="TESTICULAR SOLUBLE ADENYLYL CYCLASE"/>
    <property type="match status" value="1"/>
</dbReference>
<dbReference type="SUPFAM" id="SSF48452">
    <property type="entry name" value="TPR-like"/>
    <property type="match status" value="2"/>
</dbReference>
<feature type="domain" description="HTH luxR-type" evidence="3">
    <location>
        <begin position="851"/>
        <end position="916"/>
    </location>
</feature>
<reference evidence="4 5" key="1">
    <citation type="submission" date="2020-08" db="EMBL/GenBank/DDBJ databases">
        <title>Whole genome shotgun sequence of Actinoplanes ianthinogenes NBRC 13996.</title>
        <authorList>
            <person name="Komaki H."/>
            <person name="Tamura T."/>
        </authorList>
    </citation>
    <scope>NUCLEOTIDE SEQUENCE [LARGE SCALE GENOMIC DNA]</scope>
    <source>
        <strain evidence="4 5">NBRC 13996</strain>
    </source>
</reference>